<keyword evidence="2" id="KW-0378">Hydrolase</keyword>
<reference evidence="5" key="1">
    <citation type="journal article" date="2020" name="Stud. Mycol.">
        <title>101 Dothideomycetes genomes: a test case for predicting lifestyles and emergence of pathogens.</title>
        <authorList>
            <person name="Haridas S."/>
            <person name="Albert R."/>
            <person name="Binder M."/>
            <person name="Bloem J."/>
            <person name="Labutti K."/>
            <person name="Salamov A."/>
            <person name="Andreopoulos B."/>
            <person name="Baker S."/>
            <person name="Barry K."/>
            <person name="Bills G."/>
            <person name="Bluhm B."/>
            <person name="Cannon C."/>
            <person name="Castanera R."/>
            <person name="Culley D."/>
            <person name="Daum C."/>
            <person name="Ezra D."/>
            <person name="Gonzalez J."/>
            <person name="Henrissat B."/>
            <person name="Kuo A."/>
            <person name="Liang C."/>
            <person name="Lipzen A."/>
            <person name="Lutzoni F."/>
            <person name="Magnuson J."/>
            <person name="Mondo S."/>
            <person name="Nolan M."/>
            <person name="Ohm R."/>
            <person name="Pangilinan J."/>
            <person name="Park H.-J."/>
            <person name="Ramirez L."/>
            <person name="Alfaro M."/>
            <person name="Sun H."/>
            <person name="Tritt A."/>
            <person name="Yoshinaga Y."/>
            <person name="Zwiers L.-H."/>
            <person name="Turgeon B."/>
            <person name="Goodwin S."/>
            <person name="Spatafora J."/>
            <person name="Crous P."/>
            <person name="Grigoriev I."/>
        </authorList>
    </citation>
    <scope>NUCLEOTIDE SEQUENCE</scope>
    <source>
        <strain evidence="5">CBS 113389</strain>
    </source>
</reference>
<dbReference type="GO" id="GO:0009062">
    <property type="term" value="P:fatty acid catabolic process"/>
    <property type="evidence" value="ECO:0007669"/>
    <property type="project" value="TreeGrafter"/>
</dbReference>
<dbReference type="PANTHER" id="PTHR11066">
    <property type="entry name" value="ACYL-COA THIOESTERASE"/>
    <property type="match status" value="1"/>
</dbReference>
<evidence type="ECO:0000256" key="2">
    <source>
        <dbReference type="ARBA" id="ARBA00022801"/>
    </source>
</evidence>
<feature type="domain" description="Acyl-CoA thioesterase-like N-terminal HotDog" evidence="3">
    <location>
        <begin position="41"/>
        <end position="117"/>
    </location>
</feature>
<sequence length="346" mass="38962">MPPPDNGNEYLPFRKLIALERINPLTYRSIALAFGPASSSRTYGGHVFMQAAYAAAQTVKKEFVLHNVTGWFLLAGKANERFIYTVRVLRDGGYCTRSVDVMQESSPDICFTCTCSFKKPESANAVNLNASQSINLTEKFGAALKGKRPHEHEEMPGIDTPWYWEFIRRHNGYTEPFPGLSLRKVNMDAYKHVPPLERRHLKYYSVIGDMPTWEEDANMHACAHLYASDRNSLFVISNHLGVGDNYSSIASLAHTVIFHSNAEEMNMIDPATGQARWFCQEAWAGGSRHGRGMHESRMWREDGLHVASTVQDGMLRPRTEQSKGKVGFSPDGMIEGMERRKALGKL</sequence>
<evidence type="ECO:0000313" key="6">
    <source>
        <dbReference type="Proteomes" id="UP000799767"/>
    </source>
</evidence>
<dbReference type="EMBL" id="MU001636">
    <property type="protein sequence ID" value="KAF2482683.1"/>
    <property type="molecule type" value="Genomic_DNA"/>
</dbReference>
<gene>
    <name evidence="5" type="ORF">BDY17DRAFT_298975</name>
</gene>
<dbReference type="GO" id="GO:0006637">
    <property type="term" value="P:acyl-CoA metabolic process"/>
    <property type="evidence" value="ECO:0007669"/>
    <property type="project" value="InterPro"/>
</dbReference>
<dbReference type="GeneID" id="54474831"/>
<proteinExistence type="inferred from homology"/>
<dbReference type="CDD" id="cd03444">
    <property type="entry name" value="Thioesterase_II_repeat1"/>
    <property type="match status" value="1"/>
</dbReference>
<dbReference type="SUPFAM" id="SSF54637">
    <property type="entry name" value="Thioesterase/thiol ester dehydrase-isomerase"/>
    <property type="match status" value="2"/>
</dbReference>
<dbReference type="InterPro" id="IPR042171">
    <property type="entry name" value="Acyl-CoA_hotdog"/>
</dbReference>
<dbReference type="InterPro" id="IPR003703">
    <property type="entry name" value="Acyl_CoA_thio"/>
</dbReference>
<accession>A0A6A6PT67</accession>
<dbReference type="Gene3D" id="2.40.160.210">
    <property type="entry name" value="Acyl-CoA thioesterase, double hotdog domain"/>
    <property type="match status" value="1"/>
</dbReference>
<organism evidence="5 6">
    <name type="scientific">Neohortaea acidophila</name>
    <dbReference type="NCBI Taxonomy" id="245834"/>
    <lineage>
        <taxon>Eukaryota</taxon>
        <taxon>Fungi</taxon>
        <taxon>Dikarya</taxon>
        <taxon>Ascomycota</taxon>
        <taxon>Pezizomycotina</taxon>
        <taxon>Dothideomycetes</taxon>
        <taxon>Dothideomycetidae</taxon>
        <taxon>Mycosphaerellales</taxon>
        <taxon>Teratosphaeriaceae</taxon>
        <taxon>Neohortaea</taxon>
    </lineage>
</organism>
<dbReference type="CDD" id="cd03445">
    <property type="entry name" value="Thioesterase_II_repeat2"/>
    <property type="match status" value="1"/>
</dbReference>
<dbReference type="Pfam" id="PF20789">
    <property type="entry name" value="4HBT_3C"/>
    <property type="match status" value="1"/>
</dbReference>
<dbReference type="Pfam" id="PF13622">
    <property type="entry name" value="4HBT_3"/>
    <property type="match status" value="1"/>
</dbReference>
<dbReference type="AlphaFoldDB" id="A0A6A6PT67"/>
<dbReference type="Proteomes" id="UP000799767">
    <property type="component" value="Unassembled WGS sequence"/>
</dbReference>
<keyword evidence="6" id="KW-1185">Reference proteome</keyword>
<dbReference type="InterPro" id="IPR049449">
    <property type="entry name" value="TesB_ACOT8-like_N"/>
</dbReference>
<dbReference type="RefSeq" id="XP_033589253.1">
    <property type="nucleotide sequence ID" value="XM_033733829.1"/>
</dbReference>
<name>A0A6A6PT67_9PEZI</name>
<comment type="similarity">
    <text evidence="1">Belongs to the C/M/P thioester hydrolase family.</text>
</comment>
<evidence type="ECO:0000313" key="5">
    <source>
        <dbReference type="EMBL" id="KAF2482683.1"/>
    </source>
</evidence>
<evidence type="ECO:0000259" key="3">
    <source>
        <dbReference type="Pfam" id="PF13622"/>
    </source>
</evidence>
<dbReference type="InterPro" id="IPR049450">
    <property type="entry name" value="ACOT8-like_C"/>
</dbReference>
<dbReference type="InterPro" id="IPR029069">
    <property type="entry name" value="HotDog_dom_sf"/>
</dbReference>
<dbReference type="PANTHER" id="PTHR11066:SF64">
    <property type="entry name" value="ACYL-COA THIOESTERASE (AFU_ORTHOLOGUE AFUA_1G12060)"/>
    <property type="match status" value="1"/>
</dbReference>
<feature type="domain" description="Acyl-CoA thioesterase-like C-terminal" evidence="4">
    <location>
        <begin position="214"/>
        <end position="314"/>
    </location>
</feature>
<evidence type="ECO:0000256" key="1">
    <source>
        <dbReference type="ARBA" id="ARBA00006538"/>
    </source>
</evidence>
<protein>
    <submittedName>
        <fullName evidence="5">Thioesterase-like superfamily-domain-containing protein</fullName>
    </submittedName>
</protein>
<evidence type="ECO:0000259" key="4">
    <source>
        <dbReference type="Pfam" id="PF20789"/>
    </source>
</evidence>
<dbReference type="GO" id="GO:0047617">
    <property type="term" value="F:fatty acyl-CoA hydrolase activity"/>
    <property type="evidence" value="ECO:0007669"/>
    <property type="project" value="InterPro"/>
</dbReference>
<dbReference type="GO" id="GO:0005782">
    <property type="term" value="C:peroxisomal matrix"/>
    <property type="evidence" value="ECO:0007669"/>
    <property type="project" value="UniProtKB-SubCell"/>
</dbReference>
<dbReference type="OrthoDB" id="68328at2759"/>